<dbReference type="Gene3D" id="2.60.40.1090">
    <property type="entry name" value="Fimbrial-type adhesion domain"/>
    <property type="match status" value="1"/>
</dbReference>
<keyword evidence="4" id="KW-1185">Reference proteome</keyword>
<dbReference type="InterPro" id="IPR008966">
    <property type="entry name" value="Adhesion_dom_sf"/>
</dbReference>
<name>A0A0J8VHS0_9ENTR</name>
<protein>
    <submittedName>
        <fullName evidence="3">Fimbrial protein</fullName>
    </submittedName>
</protein>
<dbReference type="EMBL" id="LFEJ01000025">
    <property type="protein sequence ID" value="KMV33018.1"/>
    <property type="molecule type" value="Genomic_DNA"/>
</dbReference>
<proteinExistence type="predicted"/>
<accession>A0A0J8VHS0</accession>
<dbReference type="GO" id="GO:0009289">
    <property type="term" value="C:pilus"/>
    <property type="evidence" value="ECO:0007669"/>
    <property type="project" value="InterPro"/>
</dbReference>
<dbReference type="InterPro" id="IPR000259">
    <property type="entry name" value="Adhesion_dom_fimbrial"/>
</dbReference>
<dbReference type="AlphaFoldDB" id="A0A0J8VHS0"/>
<feature type="domain" description="Fimbrial-type adhesion" evidence="2">
    <location>
        <begin position="25"/>
        <end position="173"/>
    </location>
</feature>
<feature type="chain" id="PRO_5005311002" evidence="1">
    <location>
        <begin position="20"/>
        <end position="173"/>
    </location>
</feature>
<dbReference type="PANTHER" id="PTHR33420:SF9">
    <property type="entry name" value="MINOR FIMBRIAL SUBUNIT"/>
    <property type="match status" value="1"/>
</dbReference>
<dbReference type="GO" id="GO:0043709">
    <property type="term" value="P:cell adhesion involved in single-species biofilm formation"/>
    <property type="evidence" value="ECO:0007669"/>
    <property type="project" value="TreeGrafter"/>
</dbReference>
<organism evidence="3 4">
    <name type="scientific">Franconibacter pulveris</name>
    <dbReference type="NCBI Taxonomy" id="435910"/>
    <lineage>
        <taxon>Bacteria</taxon>
        <taxon>Pseudomonadati</taxon>
        <taxon>Pseudomonadota</taxon>
        <taxon>Gammaproteobacteria</taxon>
        <taxon>Enterobacterales</taxon>
        <taxon>Enterobacteriaceae</taxon>
        <taxon>Franconibacter</taxon>
    </lineage>
</organism>
<keyword evidence="1" id="KW-0732">Signal</keyword>
<dbReference type="Pfam" id="PF00419">
    <property type="entry name" value="Fimbrial"/>
    <property type="match status" value="1"/>
</dbReference>
<comment type="caution">
    <text evidence="3">The sequence shown here is derived from an EMBL/GenBank/DDBJ whole genome shotgun (WGS) entry which is preliminary data.</text>
</comment>
<evidence type="ECO:0000313" key="4">
    <source>
        <dbReference type="Proteomes" id="UP000037315"/>
    </source>
</evidence>
<dbReference type="RefSeq" id="WP_073859926.1">
    <property type="nucleotide sequence ID" value="NZ_LFEJ01000025.1"/>
</dbReference>
<gene>
    <name evidence="3" type="ORF">ACH50_20015</name>
</gene>
<evidence type="ECO:0000313" key="3">
    <source>
        <dbReference type="EMBL" id="KMV33018.1"/>
    </source>
</evidence>
<evidence type="ECO:0000259" key="2">
    <source>
        <dbReference type="Pfam" id="PF00419"/>
    </source>
</evidence>
<feature type="signal peptide" evidence="1">
    <location>
        <begin position="1"/>
        <end position="19"/>
    </location>
</feature>
<dbReference type="SUPFAM" id="SSF49401">
    <property type="entry name" value="Bacterial adhesins"/>
    <property type="match status" value="1"/>
</dbReference>
<dbReference type="PATRIC" id="fig|1656095.3.peg.2051"/>
<dbReference type="InterPro" id="IPR036937">
    <property type="entry name" value="Adhesion_dom_fimbrial_sf"/>
</dbReference>
<evidence type="ECO:0000256" key="1">
    <source>
        <dbReference type="SAM" id="SignalP"/>
    </source>
</evidence>
<dbReference type="PANTHER" id="PTHR33420">
    <property type="entry name" value="FIMBRIAL SUBUNIT ELFA-RELATED"/>
    <property type="match status" value="1"/>
</dbReference>
<dbReference type="Proteomes" id="UP000037315">
    <property type="component" value="Unassembled WGS sequence"/>
</dbReference>
<dbReference type="InterPro" id="IPR050263">
    <property type="entry name" value="Bact_Fimbrial_Adh_Pro"/>
</dbReference>
<sequence length="173" mass="18304">MNKILLAALALVFSAGASAAEDNVHFSGALVSEPCTLPDADTDIRLDFGSVIEKYLYQYQRTKPQPFSIHLQECDPAILSTVSVTFQGTADTELTELLAPDAASTAKGVAIGLELTDGTPLAINKASPYTQLSNGNNTLTFNAYVQARPTVIANKTLAAGDFTATANFVLAYQ</sequence>
<reference evidence="3 4" key="1">
    <citation type="submission" date="2015-06" db="EMBL/GenBank/DDBJ databases">
        <title>Genome sequencing of Cronobacter sp. strain DJ34 isolated from petroleum contaminated sludge of Duliajan Oil Fields, Assam, India.</title>
        <authorList>
            <person name="Pal S."/>
            <person name="Banerjee T.D."/>
            <person name="Roy A."/>
            <person name="Sar P."/>
            <person name="Kazy S.K."/>
        </authorList>
    </citation>
    <scope>NUCLEOTIDE SEQUENCE [LARGE SCALE GENOMIC DNA]</scope>
    <source>
        <strain evidence="3 4">DJ34</strain>
    </source>
</reference>